<accession>A0ACC3SE07</accession>
<name>A0ACC3SE07_9PEZI</name>
<reference evidence="1" key="1">
    <citation type="submission" date="2024-02" db="EMBL/GenBank/DDBJ databases">
        <title>Metagenome Assembled Genome of Zalaria obscura JY119.</title>
        <authorList>
            <person name="Vighnesh L."/>
            <person name="Jagadeeshwari U."/>
            <person name="Venkata Ramana C."/>
            <person name="Sasikala C."/>
        </authorList>
    </citation>
    <scope>NUCLEOTIDE SEQUENCE</scope>
    <source>
        <strain evidence="1">JY119</strain>
    </source>
</reference>
<dbReference type="EMBL" id="JAMKPW020000016">
    <property type="protein sequence ID" value="KAK8210201.1"/>
    <property type="molecule type" value="Genomic_DNA"/>
</dbReference>
<proteinExistence type="predicted"/>
<evidence type="ECO:0000313" key="1">
    <source>
        <dbReference type="EMBL" id="KAK8210201.1"/>
    </source>
</evidence>
<evidence type="ECO:0000313" key="2">
    <source>
        <dbReference type="Proteomes" id="UP001320706"/>
    </source>
</evidence>
<dbReference type="Proteomes" id="UP001320706">
    <property type="component" value="Unassembled WGS sequence"/>
</dbReference>
<sequence length="376" mass="40898">MSPPPPPPQPLGFFDPSTRPTYTPSQLSAYFTRISLPAHHRASPVLSDPSLAQTLAHGLPLLAALQRHSLAAIPFENLSLHYSTTHTIDIDPGALFAKIVSPNPNPLSTVSGTNADATGYTGRGGYCMENSTLLHTVLRSLGYTVHPTGARVNESVQPQSAAPDWRGPRYDGWNHMVNLVTMEGRTFLVDVGFGSLGPTGPMELVGGRGREVVNVPPAQRSRLRWGRIGDTVAGAGQELWVYEVCLGQRGDGDGDGAEEEEEWKEAYCFSTTEFLPRDFEVMSFFTSQSPTSWFTHMVVCSRMILGWEGEEGEKVIVGDVTLFNDEIKKRVAGKSEPLAVITTEKERVAALKEFLGIGLSTAEQEGIRGMQSEIKG</sequence>
<organism evidence="1 2">
    <name type="scientific">Zalaria obscura</name>
    <dbReference type="NCBI Taxonomy" id="2024903"/>
    <lineage>
        <taxon>Eukaryota</taxon>
        <taxon>Fungi</taxon>
        <taxon>Dikarya</taxon>
        <taxon>Ascomycota</taxon>
        <taxon>Pezizomycotina</taxon>
        <taxon>Dothideomycetes</taxon>
        <taxon>Dothideomycetidae</taxon>
        <taxon>Dothideales</taxon>
        <taxon>Zalariaceae</taxon>
        <taxon>Zalaria</taxon>
    </lineage>
</organism>
<keyword evidence="2" id="KW-1185">Reference proteome</keyword>
<comment type="caution">
    <text evidence="1">The sequence shown here is derived from an EMBL/GenBank/DDBJ whole genome shotgun (WGS) entry which is preliminary data.</text>
</comment>
<gene>
    <name evidence="1" type="ORF">M8818_003689</name>
</gene>
<protein>
    <submittedName>
        <fullName evidence="1">Uncharacterized protein</fullName>
    </submittedName>
</protein>